<proteinExistence type="predicted"/>
<protein>
    <submittedName>
        <fullName evidence="3">Uncharacterized protein</fullName>
    </submittedName>
</protein>
<dbReference type="AlphaFoldDB" id="A0A1I8GZ42"/>
<feature type="compositionally biased region" description="Polar residues" evidence="1">
    <location>
        <begin position="132"/>
        <end position="143"/>
    </location>
</feature>
<keyword evidence="2" id="KW-1185">Reference proteome</keyword>
<feature type="compositionally biased region" description="Basic residues" evidence="1">
    <location>
        <begin position="113"/>
        <end position="127"/>
    </location>
</feature>
<organism evidence="2 3">
    <name type="scientific">Macrostomum lignano</name>
    <dbReference type="NCBI Taxonomy" id="282301"/>
    <lineage>
        <taxon>Eukaryota</taxon>
        <taxon>Metazoa</taxon>
        <taxon>Spiralia</taxon>
        <taxon>Lophotrochozoa</taxon>
        <taxon>Platyhelminthes</taxon>
        <taxon>Rhabditophora</taxon>
        <taxon>Macrostomorpha</taxon>
        <taxon>Macrostomida</taxon>
        <taxon>Macrostomidae</taxon>
        <taxon>Macrostomum</taxon>
    </lineage>
</organism>
<feature type="compositionally biased region" description="Low complexity" evidence="1">
    <location>
        <begin position="90"/>
        <end position="112"/>
    </location>
</feature>
<reference evidence="3" key="1">
    <citation type="submission" date="2016-11" db="UniProtKB">
        <authorList>
            <consortium name="WormBaseParasite"/>
        </authorList>
    </citation>
    <scope>IDENTIFICATION</scope>
</reference>
<accession>A0A1I8GZ42</accession>
<dbReference type="WBParaSite" id="maker-uti_cns_0003743-snap-gene-0.25-mRNA-1">
    <property type="protein sequence ID" value="maker-uti_cns_0003743-snap-gene-0.25-mRNA-1"/>
    <property type="gene ID" value="maker-uti_cns_0003743-snap-gene-0.25"/>
</dbReference>
<feature type="region of interest" description="Disordered" evidence="1">
    <location>
        <begin position="72"/>
        <end position="143"/>
    </location>
</feature>
<sequence>MKAVSGSSVLKNCQAFVGHFYSGRRTKNLASCISSVEQARLEQQKSTSWNRAHLAVSHKSRLTIRWIASPTKSSSLDSRMRPNGDILKCSSSNSPPGSAASRRSLSQQNRQSLCRRRSNSTGRRFKAARNWSKLQSHSSSMVS</sequence>
<evidence type="ECO:0000313" key="3">
    <source>
        <dbReference type="WBParaSite" id="maker-uti_cns_0003743-snap-gene-0.25-mRNA-1"/>
    </source>
</evidence>
<evidence type="ECO:0000256" key="1">
    <source>
        <dbReference type="SAM" id="MobiDB-lite"/>
    </source>
</evidence>
<dbReference type="Proteomes" id="UP000095280">
    <property type="component" value="Unplaced"/>
</dbReference>
<evidence type="ECO:0000313" key="2">
    <source>
        <dbReference type="Proteomes" id="UP000095280"/>
    </source>
</evidence>
<name>A0A1I8GZ42_9PLAT</name>